<dbReference type="Proteomes" id="UP000613177">
    <property type="component" value="Unassembled WGS sequence"/>
</dbReference>
<evidence type="ECO:0000313" key="7">
    <source>
        <dbReference type="EMBL" id="KAG2237328.1"/>
    </source>
</evidence>
<dbReference type="InterPro" id="IPR002401">
    <property type="entry name" value="Cyt_P450_E_grp-I"/>
</dbReference>
<evidence type="ECO:0000256" key="3">
    <source>
        <dbReference type="ARBA" id="ARBA00023004"/>
    </source>
</evidence>
<evidence type="ECO:0008006" key="9">
    <source>
        <dbReference type="Google" id="ProtNLM"/>
    </source>
</evidence>
<name>A0A8H7T003_9FUNG</name>
<evidence type="ECO:0000256" key="4">
    <source>
        <dbReference type="PIRSR" id="PIRSR602401-1"/>
    </source>
</evidence>
<feature type="binding site" description="axial binding residue" evidence="4">
    <location>
        <position position="461"/>
    </location>
    <ligand>
        <name>heme</name>
        <dbReference type="ChEBI" id="CHEBI:30413"/>
    </ligand>
    <ligandPart>
        <name>Fe</name>
        <dbReference type="ChEBI" id="CHEBI:18248"/>
    </ligandPart>
</feature>
<dbReference type="PRINTS" id="PR00385">
    <property type="entry name" value="P450"/>
</dbReference>
<comment type="cofactor">
    <cofactor evidence="4">
        <name>heme</name>
        <dbReference type="ChEBI" id="CHEBI:30413"/>
    </cofactor>
</comment>
<dbReference type="Gene3D" id="1.10.630.10">
    <property type="entry name" value="Cytochrome P450"/>
    <property type="match status" value="1"/>
</dbReference>
<evidence type="ECO:0000256" key="1">
    <source>
        <dbReference type="ARBA" id="ARBA00022723"/>
    </source>
</evidence>
<organism evidence="7 8">
    <name type="scientific">Thamnidium elegans</name>
    <dbReference type="NCBI Taxonomy" id="101142"/>
    <lineage>
        <taxon>Eukaryota</taxon>
        <taxon>Fungi</taxon>
        <taxon>Fungi incertae sedis</taxon>
        <taxon>Mucoromycota</taxon>
        <taxon>Mucoromycotina</taxon>
        <taxon>Mucoromycetes</taxon>
        <taxon>Mucorales</taxon>
        <taxon>Mucorineae</taxon>
        <taxon>Mucoraceae</taxon>
        <taxon>Thamnidium</taxon>
    </lineage>
</organism>
<dbReference type="InterPro" id="IPR036396">
    <property type="entry name" value="Cyt_P450_sf"/>
</dbReference>
<keyword evidence="2 5" id="KW-0560">Oxidoreductase</keyword>
<dbReference type="PROSITE" id="PS00086">
    <property type="entry name" value="CYTOCHROME_P450"/>
    <property type="match status" value="1"/>
</dbReference>
<dbReference type="InterPro" id="IPR001128">
    <property type="entry name" value="Cyt_P450"/>
</dbReference>
<proteinExistence type="inferred from homology"/>
<reference evidence="7" key="1">
    <citation type="submission" date="2021-01" db="EMBL/GenBank/DDBJ databases">
        <title>Metabolic potential, ecology and presence of endohyphal bacteria is reflected in genomic diversity of Mucoromycotina.</title>
        <authorList>
            <person name="Muszewska A."/>
            <person name="Okrasinska A."/>
            <person name="Steczkiewicz K."/>
            <person name="Drgas O."/>
            <person name="Orlowska M."/>
            <person name="Perlinska-Lenart U."/>
            <person name="Aleksandrzak-Piekarczyk T."/>
            <person name="Szatraj K."/>
            <person name="Zielenkiewicz U."/>
            <person name="Pilsyk S."/>
            <person name="Malc E."/>
            <person name="Mieczkowski P."/>
            <person name="Kruszewska J.S."/>
            <person name="Biernat P."/>
            <person name="Pawlowska J."/>
        </authorList>
    </citation>
    <scope>NUCLEOTIDE SEQUENCE</scope>
    <source>
        <strain evidence="7">WA0000018081</strain>
    </source>
</reference>
<dbReference type="GO" id="GO:0004497">
    <property type="term" value="F:monooxygenase activity"/>
    <property type="evidence" value="ECO:0007669"/>
    <property type="project" value="UniProtKB-KW"/>
</dbReference>
<sequence>MEQATNLMKSFSLPNFDRKDALPVVSVAAAVSIFYASYRLLSSSEEKRHTFKKIPIPSSSYPVVGHMMSLGKFPGKTVSEWHKKLGPILNLRMGNQNWIMIDDPMLAHKVFVTNGAETSYRPSNVFALEYHNMGGKGVSFSQPDGHWKATRAAALNVLAPKHIDSYMPLIHEEAKDLAIRLIESSEKEDGVNPFKYLELNSTNVVNKTVFGKGFESVEDSGFLKMVKIAEDSTTHCALENDLGNIHPLFSIYDYFFNKDAERRDFFLKERNPFFRKLIEEAAVSQDHNVVKALLEDGFKASDDEVLAIAADLIIGGTDTTSVSLLWNIAIMCNYPEFQKKAIAEIDEFVKLNGRLPSFKERSHFPHCISIIKECMRFRPITPFGLPHFTKEDIYVDEYIIPKGSTLISTMSSMHMNPNFYSEPEKFNPARFLNNTKTMQSSANGKIEERDHFNFGWGRRICPGIYLAEAEMFIAFVEIFSRCFVEPTSDGQPNINTERVSSLTILPVDYRVKFTKRINGFI</sequence>
<keyword evidence="6" id="KW-0472">Membrane</keyword>
<keyword evidence="6" id="KW-0812">Transmembrane</keyword>
<dbReference type="GO" id="GO:0016705">
    <property type="term" value="F:oxidoreductase activity, acting on paired donors, with incorporation or reduction of molecular oxygen"/>
    <property type="evidence" value="ECO:0007669"/>
    <property type="project" value="InterPro"/>
</dbReference>
<protein>
    <recommendedName>
        <fullName evidence="9">Cytochrome P450</fullName>
    </recommendedName>
</protein>
<comment type="similarity">
    <text evidence="5">Belongs to the cytochrome P450 family.</text>
</comment>
<accession>A0A8H7T003</accession>
<dbReference type="AlphaFoldDB" id="A0A8H7T003"/>
<dbReference type="Pfam" id="PF00067">
    <property type="entry name" value="p450"/>
    <property type="match status" value="1"/>
</dbReference>
<keyword evidence="5" id="KW-0503">Monooxygenase</keyword>
<keyword evidence="1 4" id="KW-0479">Metal-binding</keyword>
<keyword evidence="4 5" id="KW-0349">Heme</keyword>
<gene>
    <name evidence="7" type="ORF">INT48_009061</name>
</gene>
<dbReference type="GO" id="GO:0005506">
    <property type="term" value="F:iron ion binding"/>
    <property type="evidence" value="ECO:0007669"/>
    <property type="project" value="InterPro"/>
</dbReference>
<evidence type="ECO:0000256" key="6">
    <source>
        <dbReference type="SAM" id="Phobius"/>
    </source>
</evidence>
<dbReference type="PRINTS" id="PR00463">
    <property type="entry name" value="EP450I"/>
</dbReference>
<evidence type="ECO:0000256" key="5">
    <source>
        <dbReference type="RuleBase" id="RU000461"/>
    </source>
</evidence>
<evidence type="ECO:0000313" key="8">
    <source>
        <dbReference type="Proteomes" id="UP000613177"/>
    </source>
</evidence>
<evidence type="ECO:0000256" key="2">
    <source>
        <dbReference type="ARBA" id="ARBA00023002"/>
    </source>
</evidence>
<dbReference type="InterPro" id="IPR050364">
    <property type="entry name" value="Cytochrome_P450_fung"/>
</dbReference>
<dbReference type="SUPFAM" id="SSF48264">
    <property type="entry name" value="Cytochrome P450"/>
    <property type="match status" value="1"/>
</dbReference>
<feature type="transmembrane region" description="Helical" evidence="6">
    <location>
        <begin position="21"/>
        <end position="41"/>
    </location>
</feature>
<dbReference type="InterPro" id="IPR017972">
    <property type="entry name" value="Cyt_P450_CS"/>
</dbReference>
<keyword evidence="6" id="KW-1133">Transmembrane helix</keyword>
<comment type="caution">
    <text evidence="7">The sequence shown here is derived from an EMBL/GenBank/DDBJ whole genome shotgun (WGS) entry which is preliminary data.</text>
</comment>
<dbReference type="EMBL" id="JAEPRE010000007">
    <property type="protein sequence ID" value="KAG2237328.1"/>
    <property type="molecule type" value="Genomic_DNA"/>
</dbReference>
<dbReference type="GO" id="GO:0020037">
    <property type="term" value="F:heme binding"/>
    <property type="evidence" value="ECO:0007669"/>
    <property type="project" value="InterPro"/>
</dbReference>
<keyword evidence="3 4" id="KW-0408">Iron</keyword>
<dbReference type="PANTHER" id="PTHR46300:SF11">
    <property type="entry name" value="OXIDOREDUCTASE, PUTATIVE-RELATED"/>
    <property type="match status" value="1"/>
</dbReference>
<keyword evidence="8" id="KW-1185">Reference proteome</keyword>
<dbReference type="PANTHER" id="PTHR46300">
    <property type="entry name" value="P450, PUTATIVE (EUROFUNG)-RELATED-RELATED"/>
    <property type="match status" value="1"/>
</dbReference>